<comment type="caution">
    <text evidence="1">The sequence shown here is derived from an EMBL/GenBank/DDBJ whole genome shotgun (WGS) entry which is preliminary data.</text>
</comment>
<sequence>MDGDETDYENISSAESEADEQEAGEHEAEPGTPVSPGSNAENPFVVDDDPNLADEPPLFVDDAPQFVEEVTDGDYVNNEDGQSSGSQSSSNESESDEEADSQTNASSEGQNQNNVFDSDAEEPPWSLEHCQEFCQPHWQRIHNKSYRRKCRIIRLTQEYRRVQRENRELRAEVDDLRARLAVRRQVRGRYKATWYELYRLRDNRENMPNGMAISWAQIYKKSCLEGNMSPVLTFVHPRLKLRSSYTRDEQPQSRNEQNTHPTEGGPFVFWARLPASVQLEVLRYLLVFTDGPIHAISRLDPYKEPRQPPRNRLGKISYLHRFHVGIRSVSLTYALDPQKVLDPLSVCKKWNTWGCYLFYGSQYLTFKPTEHGQWSSRRTHPLLWLSEAKRLLNVEFFLQESHPEVMRRKHEPRALINHMAEKTNLQPNYRLHRDLRTLQGLDYILCLRGLKKVDFFDFDRWKSDGVIEQVRDYRFVMDVKSNVCRSKAPHDAETSEIRNLAPTAPGYVMESGDWDALERFLTKHFGIRTGQIPLQRGYAPVRSQPVSTFIVIDSDSEDDSDTRSSVRFGSGSGILEERQSTSSATSAMEEDGSNPDSEQPMASTEINSESLDEVMDFDVIDPADDEMSDDDEDRDDFGDAMDLGE</sequence>
<evidence type="ECO:0000313" key="1">
    <source>
        <dbReference type="EMBL" id="CAG9943655.1"/>
    </source>
</evidence>
<keyword evidence="2" id="KW-1185">Reference proteome</keyword>
<organism evidence="1 2">
    <name type="scientific">Clonostachys rosea f. rosea IK726</name>
    <dbReference type="NCBI Taxonomy" id="1349383"/>
    <lineage>
        <taxon>Eukaryota</taxon>
        <taxon>Fungi</taxon>
        <taxon>Dikarya</taxon>
        <taxon>Ascomycota</taxon>
        <taxon>Pezizomycotina</taxon>
        <taxon>Sordariomycetes</taxon>
        <taxon>Hypocreomycetidae</taxon>
        <taxon>Hypocreales</taxon>
        <taxon>Bionectriaceae</taxon>
        <taxon>Clonostachys</taxon>
    </lineage>
</organism>
<proteinExistence type="predicted"/>
<accession>A0ACA9TRR8</accession>
<dbReference type="Proteomes" id="UP000836387">
    <property type="component" value="Unassembled WGS sequence"/>
</dbReference>
<reference evidence="1" key="2">
    <citation type="submission" date="2021-10" db="EMBL/GenBank/DDBJ databases">
        <authorList>
            <person name="Piombo E."/>
        </authorList>
    </citation>
    <scope>NUCLEOTIDE SEQUENCE</scope>
</reference>
<protein>
    <submittedName>
        <fullName evidence="1">Uncharacterized protein</fullName>
    </submittedName>
</protein>
<gene>
    <name evidence="1" type="ORF">CRV2_00000816</name>
</gene>
<name>A0ACA9TRR8_BIOOC</name>
<reference evidence="1" key="1">
    <citation type="submission" date="2020-04" db="EMBL/GenBank/DDBJ databases">
        <authorList>
            <person name="Broberg M."/>
        </authorList>
    </citation>
    <scope>NUCLEOTIDE SEQUENCE</scope>
</reference>
<dbReference type="EMBL" id="CADEHS020000007">
    <property type="protein sequence ID" value="CAG9943655.1"/>
    <property type="molecule type" value="Genomic_DNA"/>
</dbReference>
<evidence type="ECO:0000313" key="2">
    <source>
        <dbReference type="Proteomes" id="UP000836387"/>
    </source>
</evidence>